<gene>
    <name evidence="2" type="ORF">LMH87_007163</name>
</gene>
<protein>
    <submittedName>
        <fullName evidence="2">Uncharacterized protein</fullName>
    </submittedName>
</protein>
<evidence type="ECO:0000313" key="2">
    <source>
        <dbReference type="EMBL" id="KAJ4165533.1"/>
    </source>
</evidence>
<name>A0A9W8UTR2_AKAMU</name>
<feature type="compositionally biased region" description="Basic and acidic residues" evidence="1">
    <location>
        <begin position="1"/>
        <end position="12"/>
    </location>
</feature>
<evidence type="ECO:0000313" key="3">
    <source>
        <dbReference type="Proteomes" id="UP001144673"/>
    </source>
</evidence>
<proteinExistence type="predicted"/>
<reference evidence="2" key="1">
    <citation type="journal article" date="2023" name="Access Microbiol">
        <title>De-novo genome assembly for Akanthomyces muscarius, a biocontrol agent of insect agricultural pests.</title>
        <authorList>
            <person name="Erdos Z."/>
            <person name="Studholme D.J."/>
            <person name="Raymond B."/>
            <person name="Sharma M."/>
        </authorList>
    </citation>
    <scope>NUCLEOTIDE SEQUENCE</scope>
    <source>
        <strain evidence="2">Ve6</strain>
    </source>
</reference>
<organism evidence="2 3">
    <name type="scientific">Akanthomyces muscarius</name>
    <name type="common">Entomopathogenic fungus</name>
    <name type="synonym">Lecanicillium muscarium</name>
    <dbReference type="NCBI Taxonomy" id="2231603"/>
    <lineage>
        <taxon>Eukaryota</taxon>
        <taxon>Fungi</taxon>
        <taxon>Dikarya</taxon>
        <taxon>Ascomycota</taxon>
        <taxon>Pezizomycotina</taxon>
        <taxon>Sordariomycetes</taxon>
        <taxon>Hypocreomycetidae</taxon>
        <taxon>Hypocreales</taxon>
        <taxon>Cordycipitaceae</taxon>
        <taxon>Akanthomyces</taxon>
    </lineage>
</organism>
<dbReference type="EMBL" id="JAJHUN010000001">
    <property type="protein sequence ID" value="KAJ4165533.1"/>
    <property type="molecule type" value="Genomic_DNA"/>
</dbReference>
<keyword evidence="3" id="KW-1185">Reference proteome</keyword>
<dbReference type="Proteomes" id="UP001144673">
    <property type="component" value="Chromosome 1"/>
</dbReference>
<feature type="region of interest" description="Disordered" evidence="1">
    <location>
        <begin position="1"/>
        <end position="43"/>
    </location>
</feature>
<dbReference type="KEGG" id="amus:LMH87_007163"/>
<comment type="caution">
    <text evidence="2">The sequence shown here is derived from an EMBL/GenBank/DDBJ whole genome shotgun (WGS) entry which is preliminary data.</text>
</comment>
<dbReference type="AlphaFoldDB" id="A0A9W8UTR2"/>
<dbReference type="GeneID" id="80894322"/>
<evidence type="ECO:0000256" key="1">
    <source>
        <dbReference type="SAM" id="MobiDB-lite"/>
    </source>
</evidence>
<dbReference type="RefSeq" id="XP_056060448.1">
    <property type="nucleotide sequence ID" value="XM_056192206.1"/>
</dbReference>
<accession>A0A9W8UTR2</accession>
<sequence>MELKGHHTDRPNPHPHISPAMKNKAPQKAKREQKNARRTPPTSWLLIPLPSSPSIFPFSSFLLQPKQPIHNYSSTLLTSVVHSFTTTSKAFALVTL</sequence>